<protein>
    <submittedName>
        <fullName evidence="1">Uncharacterized protein</fullName>
    </submittedName>
</protein>
<organism evidence="1 2">
    <name type="scientific">Marasmius crinis-equi</name>
    <dbReference type="NCBI Taxonomy" id="585013"/>
    <lineage>
        <taxon>Eukaryota</taxon>
        <taxon>Fungi</taxon>
        <taxon>Dikarya</taxon>
        <taxon>Basidiomycota</taxon>
        <taxon>Agaricomycotina</taxon>
        <taxon>Agaricomycetes</taxon>
        <taxon>Agaricomycetidae</taxon>
        <taxon>Agaricales</taxon>
        <taxon>Marasmiineae</taxon>
        <taxon>Marasmiaceae</taxon>
        <taxon>Marasmius</taxon>
    </lineage>
</organism>
<sequence length="103" mass="11387">MSFPNSQGETFDHGQFNNVAGEGMSFFSNSNGATFYDGQFNSIAGNQYNHSTYNNNNNNTYNNTYSTVNPYRSTNTLASHCRRRRITQLGSSVSPTEMSSGDS</sequence>
<keyword evidence="2" id="KW-1185">Reference proteome</keyword>
<name>A0ABR3G1Y0_9AGAR</name>
<evidence type="ECO:0000313" key="1">
    <source>
        <dbReference type="EMBL" id="KAL0581851.1"/>
    </source>
</evidence>
<gene>
    <name evidence="1" type="ORF">V5O48_000219</name>
</gene>
<evidence type="ECO:0000313" key="2">
    <source>
        <dbReference type="Proteomes" id="UP001465976"/>
    </source>
</evidence>
<reference evidence="1 2" key="1">
    <citation type="submission" date="2024-02" db="EMBL/GenBank/DDBJ databases">
        <title>A draft genome for the cacao thread blight pathogen Marasmius crinis-equi.</title>
        <authorList>
            <person name="Cohen S.P."/>
            <person name="Baruah I.K."/>
            <person name="Amoako-Attah I."/>
            <person name="Bukari Y."/>
            <person name="Meinhardt L.W."/>
            <person name="Bailey B.A."/>
        </authorList>
    </citation>
    <scope>NUCLEOTIDE SEQUENCE [LARGE SCALE GENOMIC DNA]</scope>
    <source>
        <strain evidence="1 2">GH-76</strain>
    </source>
</reference>
<proteinExistence type="predicted"/>
<dbReference type="EMBL" id="JBAHYK010000003">
    <property type="protein sequence ID" value="KAL0581851.1"/>
    <property type="molecule type" value="Genomic_DNA"/>
</dbReference>
<comment type="caution">
    <text evidence="1">The sequence shown here is derived from an EMBL/GenBank/DDBJ whole genome shotgun (WGS) entry which is preliminary data.</text>
</comment>
<dbReference type="Proteomes" id="UP001465976">
    <property type="component" value="Unassembled WGS sequence"/>
</dbReference>
<accession>A0ABR3G1Y0</accession>